<reference evidence="1 2" key="1">
    <citation type="submission" date="2023-09" db="EMBL/GenBank/DDBJ databases">
        <authorList>
            <person name="Rey-Velasco X."/>
        </authorList>
    </citation>
    <scope>NUCLEOTIDE SEQUENCE [LARGE SCALE GENOMIC DNA]</scope>
    <source>
        <strain evidence="1 2">W345</strain>
    </source>
</reference>
<proteinExistence type="predicted"/>
<dbReference type="Gene3D" id="3.40.50.300">
    <property type="entry name" value="P-loop containing nucleotide triphosphate hydrolases"/>
    <property type="match status" value="1"/>
</dbReference>
<evidence type="ECO:0000313" key="2">
    <source>
        <dbReference type="Proteomes" id="UP001254608"/>
    </source>
</evidence>
<keyword evidence="2" id="KW-1185">Reference proteome</keyword>
<evidence type="ECO:0000313" key="1">
    <source>
        <dbReference type="EMBL" id="MDT0498782.1"/>
    </source>
</evidence>
<organism evidence="1 2">
    <name type="scientific">Banduia mediterranea</name>
    <dbReference type="NCBI Taxonomy" id="3075609"/>
    <lineage>
        <taxon>Bacteria</taxon>
        <taxon>Pseudomonadati</taxon>
        <taxon>Pseudomonadota</taxon>
        <taxon>Gammaproteobacteria</taxon>
        <taxon>Nevskiales</taxon>
        <taxon>Algiphilaceae</taxon>
        <taxon>Banduia</taxon>
    </lineage>
</organism>
<gene>
    <name evidence="1" type="ORF">RM530_15640</name>
</gene>
<dbReference type="EMBL" id="JAVRIC010000026">
    <property type="protein sequence ID" value="MDT0498782.1"/>
    <property type="molecule type" value="Genomic_DNA"/>
</dbReference>
<comment type="caution">
    <text evidence="1">The sequence shown here is derived from an EMBL/GenBank/DDBJ whole genome shotgun (WGS) entry which is preliminary data.</text>
</comment>
<sequence>MFLDKPTTGLDVEARAALWRAVRTLLAEGRGVLLTTHYLE</sequence>
<dbReference type="Proteomes" id="UP001254608">
    <property type="component" value="Unassembled WGS sequence"/>
</dbReference>
<dbReference type="InterPro" id="IPR027417">
    <property type="entry name" value="P-loop_NTPase"/>
</dbReference>
<accession>A0ABU2WLP6</accession>
<protein>
    <submittedName>
        <fullName evidence="1">Uncharacterized protein</fullName>
    </submittedName>
</protein>
<dbReference type="SUPFAM" id="SSF52540">
    <property type="entry name" value="P-loop containing nucleoside triphosphate hydrolases"/>
    <property type="match status" value="1"/>
</dbReference>
<name>A0ABU2WLP6_9GAMM</name>